<evidence type="ECO:0000313" key="6">
    <source>
        <dbReference type="EMBL" id="SDH77288.1"/>
    </source>
</evidence>
<dbReference type="InterPro" id="IPR036390">
    <property type="entry name" value="WH_DNA-bd_sf"/>
</dbReference>
<dbReference type="PANTHER" id="PTHR46577:SF1">
    <property type="entry name" value="HTH-TYPE TRANSCRIPTIONAL REGULATORY PROTEIN GABR"/>
    <property type="match status" value="1"/>
</dbReference>
<dbReference type="InterPro" id="IPR004839">
    <property type="entry name" value="Aminotransferase_I/II_large"/>
</dbReference>
<proteinExistence type="inferred from homology"/>
<dbReference type="SUPFAM" id="SSF46785">
    <property type="entry name" value="Winged helix' DNA-binding domain"/>
    <property type="match status" value="1"/>
</dbReference>
<dbReference type="GO" id="GO:0003700">
    <property type="term" value="F:DNA-binding transcription factor activity"/>
    <property type="evidence" value="ECO:0007669"/>
    <property type="project" value="InterPro"/>
</dbReference>
<dbReference type="CDD" id="cd07377">
    <property type="entry name" value="WHTH_GntR"/>
    <property type="match status" value="1"/>
</dbReference>
<dbReference type="InterPro" id="IPR036388">
    <property type="entry name" value="WH-like_DNA-bd_sf"/>
</dbReference>
<dbReference type="InterPro" id="IPR000524">
    <property type="entry name" value="Tscrpt_reg_HTH_GntR"/>
</dbReference>
<dbReference type="OrthoDB" id="199743at2"/>
<dbReference type="PANTHER" id="PTHR46577">
    <property type="entry name" value="HTH-TYPE TRANSCRIPTIONAL REGULATORY PROTEIN GABR"/>
    <property type="match status" value="1"/>
</dbReference>
<evidence type="ECO:0000256" key="1">
    <source>
        <dbReference type="ARBA" id="ARBA00005384"/>
    </source>
</evidence>
<keyword evidence="7" id="KW-1185">Reference proteome</keyword>
<dbReference type="SUPFAM" id="SSF53383">
    <property type="entry name" value="PLP-dependent transferases"/>
    <property type="match status" value="1"/>
</dbReference>
<dbReference type="GO" id="GO:0003677">
    <property type="term" value="F:DNA binding"/>
    <property type="evidence" value="ECO:0007669"/>
    <property type="project" value="UniProtKB-KW"/>
</dbReference>
<reference evidence="6 7" key="1">
    <citation type="submission" date="2016-10" db="EMBL/GenBank/DDBJ databases">
        <authorList>
            <person name="de Groot N.N."/>
        </authorList>
    </citation>
    <scope>NUCLEOTIDE SEQUENCE [LARGE SCALE GENOMIC DNA]</scope>
    <source>
        <strain evidence="6 7">DSM 44892</strain>
    </source>
</reference>
<dbReference type="Proteomes" id="UP000183263">
    <property type="component" value="Unassembled WGS sequence"/>
</dbReference>
<evidence type="ECO:0000256" key="5">
    <source>
        <dbReference type="ARBA" id="ARBA00023163"/>
    </source>
</evidence>
<dbReference type="EMBL" id="FNDN01000003">
    <property type="protein sequence ID" value="SDH77288.1"/>
    <property type="molecule type" value="Genomic_DNA"/>
</dbReference>
<keyword evidence="6" id="KW-0808">Transferase</keyword>
<dbReference type="CDD" id="cd00609">
    <property type="entry name" value="AAT_like"/>
    <property type="match status" value="1"/>
</dbReference>
<keyword evidence="3" id="KW-0805">Transcription regulation</keyword>
<protein>
    <submittedName>
        <fullName evidence="6">DNA-binding transcriptional regulator, MocR family, contains an aminotransferase domain</fullName>
    </submittedName>
</protein>
<evidence type="ECO:0000313" key="7">
    <source>
        <dbReference type="Proteomes" id="UP000183263"/>
    </source>
</evidence>
<dbReference type="PROSITE" id="PS50949">
    <property type="entry name" value="HTH_GNTR"/>
    <property type="match status" value="1"/>
</dbReference>
<keyword evidence="4 6" id="KW-0238">DNA-binding</keyword>
<dbReference type="Gene3D" id="3.40.640.10">
    <property type="entry name" value="Type I PLP-dependent aspartate aminotransferase-like (Major domain)"/>
    <property type="match status" value="1"/>
</dbReference>
<dbReference type="SMART" id="SM00345">
    <property type="entry name" value="HTH_GNTR"/>
    <property type="match status" value="1"/>
</dbReference>
<dbReference type="GO" id="GO:0030170">
    <property type="term" value="F:pyridoxal phosphate binding"/>
    <property type="evidence" value="ECO:0007669"/>
    <property type="project" value="InterPro"/>
</dbReference>
<dbReference type="InterPro" id="IPR051446">
    <property type="entry name" value="HTH_trans_reg/aminotransferase"/>
</dbReference>
<gene>
    <name evidence="6" type="ORF">SAMN05444695_103176</name>
</gene>
<dbReference type="RefSeq" id="WP_072736477.1">
    <property type="nucleotide sequence ID" value="NZ_CP048813.1"/>
</dbReference>
<dbReference type="Gene3D" id="1.10.10.10">
    <property type="entry name" value="Winged helix-like DNA-binding domain superfamily/Winged helix DNA-binding domain"/>
    <property type="match status" value="1"/>
</dbReference>
<accession>A0A1G8F590</accession>
<dbReference type="GO" id="GO:0008483">
    <property type="term" value="F:transaminase activity"/>
    <property type="evidence" value="ECO:0007669"/>
    <property type="project" value="UniProtKB-KW"/>
</dbReference>
<dbReference type="InterPro" id="IPR015424">
    <property type="entry name" value="PyrdxlP-dep_Trfase"/>
</dbReference>
<dbReference type="AlphaFoldDB" id="A0A1G8F590"/>
<dbReference type="Pfam" id="PF00155">
    <property type="entry name" value="Aminotran_1_2"/>
    <property type="match status" value="1"/>
</dbReference>
<dbReference type="Pfam" id="PF00392">
    <property type="entry name" value="GntR"/>
    <property type="match status" value="1"/>
</dbReference>
<dbReference type="InterPro" id="IPR015421">
    <property type="entry name" value="PyrdxlP-dep_Trfase_major"/>
</dbReference>
<organism evidence="6 7">
    <name type="scientific">Rhodococcus triatomae</name>
    <dbReference type="NCBI Taxonomy" id="300028"/>
    <lineage>
        <taxon>Bacteria</taxon>
        <taxon>Bacillati</taxon>
        <taxon>Actinomycetota</taxon>
        <taxon>Actinomycetes</taxon>
        <taxon>Mycobacteriales</taxon>
        <taxon>Nocardiaceae</taxon>
        <taxon>Rhodococcus</taxon>
    </lineage>
</organism>
<name>A0A1G8F590_9NOCA</name>
<keyword evidence="2" id="KW-0663">Pyridoxal phosphate</keyword>
<keyword evidence="6" id="KW-0032">Aminotransferase</keyword>
<keyword evidence="5" id="KW-0804">Transcription</keyword>
<evidence type="ECO:0000256" key="3">
    <source>
        <dbReference type="ARBA" id="ARBA00023015"/>
    </source>
</evidence>
<evidence type="ECO:0000256" key="4">
    <source>
        <dbReference type="ARBA" id="ARBA00023125"/>
    </source>
</evidence>
<comment type="similarity">
    <text evidence="1">In the C-terminal section; belongs to the class-I pyridoxal-phosphate-dependent aminotransferase family.</text>
</comment>
<sequence length="485" mass="50579">MPPRVERLAAPVVAALVSDRLPGTAPRYRELATALRDRVADGSLPEGAQLPPERALAGALALSRVTVASAYRQLRADGWAIARQGAGTFAARPAAGATWAAMARPPVDGVIDLVNAAAEAPPELILAYREATDLLPAHIGNHGYHPGGIAALRAAIADYYRRRGLPTTADQILVTGGGGDGIAVAMEGLVQPGDRVLVEHPTYAGAVEAVQAAGGRCVPVPLDAADPDAFVVDADRAARQSSPTVAYLMPDFSNPTGARATDTGRRTLAATLVRHGVTALVDEVPADLVLDGSGNREPFGVPVPDTATVTVGSLSKVVWGGIRVGWIRADASRIVQLAGIMARRQLSVSVVDQLAAVLLLGDYDHLISRRRSESRRRRDALVDAVSAELPEWSFHVPAGGLSLWCRLPAGTSSTELVASAADRGLRLAPGPRFGTGHLFDDHQRLPYTRPVPELLAAVRILASVATAAPTSAVRAVAPAVTGLVV</sequence>
<evidence type="ECO:0000256" key="2">
    <source>
        <dbReference type="ARBA" id="ARBA00022898"/>
    </source>
</evidence>